<keyword evidence="1" id="KW-1133">Transmembrane helix</keyword>
<sequence>MATQVYKTLSKIVGVVLLLVGVVALIGGNFAHGYVSDQLADQSITMATNESIDSQLAAGRISEDDAAALRKYAGQEMTTGPQAEVFANHYIHAHMAAAAKAAGVPEDQANYSAIGGLVTKYTNALKEELKALPENANATDAQIAAQAAAEIANPDTTYENAQQAAKLQTLRMDTFLDGNTLRGMLLNAYGWWLVGTIAQAAGWALIVVGVALTAFGFIFKGKSTTAGAESSATGV</sequence>
<keyword evidence="1" id="KW-0812">Transmembrane</keyword>
<evidence type="ECO:0000256" key="1">
    <source>
        <dbReference type="SAM" id="Phobius"/>
    </source>
</evidence>
<protein>
    <submittedName>
        <fullName evidence="2">Uncharacterized protein</fullName>
    </submittedName>
</protein>
<dbReference type="AlphaFoldDB" id="A0AAN0MIP6"/>
<feature type="transmembrane region" description="Helical" evidence="1">
    <location>
        <begin position="12"/>
        <end position="31"/>
    </location>
</feature>
<dbReference type="Proteomes" id="UP001431656">
    <property type="component" value="Chromosome"/>
</dbReference>
<evidence type="ECO:0000313" key="3">
    <source>
        <dbReference type="Proteomes" id="UP001431656"/>
    </source>
</evidence>
<dbReference type="RefSeq" id="WP_286265678.1">
    <property type="nucleotide sequence ID" value="NZ_AP028056.1"/>
</dbReference>
<reference evidence="2" key="1">
    <citation type="journal article" date="2024" name="Int. J. Syst. Evol. Microbiol.">
        <title>Brooklawnia propionicigenes sp. nov., a facultatively anaerobic, propionate-producing bacterium isolated from a methanogenic reactor treating waste from cattle farms.</title>
        <authorList>
            <person name="Akita Y."/>
            <person name="Ueki A."/>
            <person name="Tonouchi A."/>
            <person name="Sugawara Y."/>
            <person name="Honma S."/>
            <person name="Kaku N."/>
            <person name="Ueki K."/>
        </authorList>
    </citation>
    <scope>NUCLEOTIDE SEQUENCE</scope>
    <source>
        <strain evidence="2">SH051</strain>
    </source>
</reference>
<keyword evidence="1" id="KW-0472">Membrane</keyword>
<keyword evidence="3" id="KW-1185">Reference proteome</keyword>
<feature type="transmembrane region" description="Helical" evidence="1">
    <location>
        <begin position="189"/>
        <end position="219"/>
    </location>
</feature>
<dbReference type="KEGG" id="broo:brsh051_25750"/>
<evidence type="ECO:0000313" key="2">
    <source>
        <dbReference type="EMBL" id="BEH03294.1"/>
    </source>
</evidence>
<name>A0AAN0MIP6_9ACTN</name>
<accession>A0AAN0MIP6</accession>
<organism evidence="2 3">
    <name type="scientific">Brooklawnia propionicigenes</name>
    <dbReference type="NCBI Taxonomy" id="3041175"/>
    <lineage>
        <taxon>Bacteria</taxon>
        <taxon>Bacillati</taxon>
        <taxon>Actinomycetota</taxon>
        <taxon>Actinomycetes</taxon>
        <taxon>Propionibacteriales</taxon>
        <taxon>Propionibacteriaceae</taxon>
        <taxon>Brooklawnia</taxon>
    </lineage>
</organism>
<proteinExistence type="predicted"/>
<gene>
    <name evidence="2" type="ORF">brsh051_25750</name>
</gene>
<dbReference type="EMBL" id="AP028056">
    <property type="protein sequence ID" value="BEH03294.1"/>
    <property type="molecule type" value="Genomic_DNA"/>
</dbReference>